<protein>
    <submittedName>
        <fullName evidence="1">Uncharacterized protein</fullName>
    </submittedName>
</protein>
<dbReference type="AlphaFoldDB" id="A0AAV4VUU3"/>
<dbReference type="EMBL" id="BPLQ01013634">
    <property type="protein sequence ID" value="GIY73768.1"/>
    <property type="molecule type" value="Genomic_DNA"/>
</dbReference>
<evidence type="ECO:0000313" key="2">
    <source>
        <dbReference type="Proteomes" id="UP001054837"/>
    </source>
</evidence>
<accession>A0AAV4VUU3</accession>
<keyword evidence="2" id="KW-1185">Reference proteome</keyword>
<gene>
    <name evidence="1" type="ORF">CDAR_464511</name>
</gene>
<organism evidence="1 2">
    <name type="scientific">Caerostris darwini</name>
    <dbReference type="NCBI Taxonomy" id="1538125"/>
    <lineage>
        <taxon>Eukaryota</taxon>
        <taxon>Metazoa</taxon>
        <taxon>Ecdysozoa</taxon>
        <taxon>Arthropoda</taxon>
        <taxon>Chelicerata</taxon>
        <taxon>Arachnida</taxon>
        <taxon>Araneae</taxon>
        <taxon>Araneomorphae</taxon>
        <taxon>Entelegynae</taxon>
        <taxon>Araneoidea</taxon>
        <taxon>Araneidae</taxon>
        <taxon>Caerostris</taxon>
    </lineage>
</organism>
<dbReference type="Proteomes" id="UP001054837">
    <property type="component" value="Unassembled WGS sequence"/>
</dbReference>
<reference evidence="1 2" key="1">
    <citation type="submission" date="2021-06" db="EMBL/GenBank/DDBJ databases">
        <title>Caerostris darwini draft genome.</title>
        <authorList>
            <person name="Kono N."/>
            <person name="Arakawa K."/>
        </authorList>
    </citation>
    <scope>NUCLEOTIDE SEQUENCE [LARGE SCALE GENOMIC DNA]</scope>
</reference>
<comment type="caution">
    <text evidence="1">The sequence shown here is derived from an EMBL/GenBank/DDBJ whole genome shotgun (WGS) entry which is preliminary data.</text>
</comment>
<proteinExistence type="predicted"/>
<name>A0AAV4VUU3_9ARAC</name>
<sequence>MLHDPTAMLPGHSIFLVNFKHTPSKSKIQRTVNNSTYNEGVTHNPFALFSGKFTKSQPCCLILMLQFQSLAAVDVYDKNVVKRLRLHTCF</sequence>
<evidence type="ECO:0000313" key="1">
    <source>
        <dbReference type="EMBL" id="GIY73768.1"/>
    </source>
</evidence>